<evidence type="ECO:0000313" key="12">
    <source>
        <dbReference type="EMBL" id="MBD2738907.1"/>
    </source>
</evidence>
<dbReference type="PANTHER" id="PTHR43047">
    <property type="entry name" value="TWO-COMPONENT HISTIDINE PROTEIN KINASE"/>
    <property type="match status" value="1"/>
</dbReference>
<name>A0ABR8KLK0_9NOSO</name>
<dbReference type="Pfam" id="PF00512">
    <property type="entry name" value="HisKA"/>
    <property type="match status" value="1"/>
</dbReference>
<dbReference type="Gene3D" id="1.10.287.130">
    <property type="match status" value="1"/>
</dbReference>
<dbReference type="InterPro" id="IPR000700">
    <property type="entry name" value="PAS-assoc_C"/>
</dbReference>
<evidence type="ECO:0000259" key="9">
    <source>
        <dbReference type="PROSITE" id="PS50109"/>
    </source>
</evidence>
<evidence type="ECO:0000259" key="11">
    <source>
        <dbReference type="PROSITE" id="PS50113"/>
    </source>
</evidence>
<comment type="catalytic activity">
    <reaction evidence="1">
        <text>ATP + protein L-histidine = ADP + protein N-phospho-L-histidine.</text>
        <dbReference type="EC" id="2.7.13.3"/>
    </reaction>
</comment>
<accession>A0ABR8KLK0</accession>
<dbReference type="InterPro" id="IPR004358">
    <property type="entry name" value="Sig_transdc_His_kin-like_C"/>
</dbReference>
<dbReference type="InterPro" id="IPR003018">
    <property type="entry name" value="GAF"/>
</dbReference>
<evidence type="ECO:0000313" key="13">
    <source>
        <dbReference type="Proteomes" id="UP000637383"/>
    </source>
</evidence>
<feature type="domain" description="PAC" evidence="11">
    <location>
        <begin position="342"/>
        <end position="394"/>
    </location>
</feature>
<dbReference type="SMART" id="SM00091">
    <property type="entry name" value="PAS"/>
    <property type="match status" value="3"/>
</dbReference>
<proteinExistence type="inferred from homology"/>
<dbReference type="InterPro" id="IPR036097">
    <property type="entry name" value="HisK_dim/P_sf"/>
</dbReference>
<evidence type="ECO:0000256" key="4">
    <source>
        <dbReference type="ARBA" id="ARBA00022553"/>
    </source>
</evidence>
<dbReference type="InterPro" id="IPR000014">
    <property type="entry name" value="PAS"/>
</dbReference>
<feature type="domain" description="Phytochrome chromophore attachment site" evidence="8">
    <location>
        <begin position="414"/>
        <end position="550"/>
    </location>
</feature>
<dbReference type="Pfam" id="PF13426">
    <property type="entry name" value="PAS_9"/>
    <property type="match status" value="3"/>
</dbReference>
<dbReference type="PROSITE" id="PS50113">
    <property type="entry name" value="PAC"/>
    <property type="match status" value="3"/>
</dbReference>
<feature type="domain" description="PAS" evidence="10">
    <location>
        <begin position="13"/>
        <end position="58"/>
    </location>
</feature>
<dbReference type="Gene3D" id="3.30.565.10">
    <property type="entry name" value="Histidine kinase-like ATPase, C-terminal domain"/>
    <property type="match status" value="1"/>
</dbReference>
<dbReference type="SMART" id="SM00388">
    <property type="entry name" value="HisKA"/>
    <property type="match status" value="1"/>
</dbReference>
<keyword evidence="4" id="KW-0597">Phosphoprotein</keyword>
<dbReference type="InterPro" id="IPR029016">
    <property type="entry name" value="GAF-like_dom_sf"/>
</dbReference>
<dbReference type="EMBL" id="JACJTU010000062">
    <property type="protein sequence ID" value="MBD2738907.1"/>
    <property type="molecule type" value="Genomic_DNA"/>
</dbReference>
<reference evidence="12 13" key="1">
    <citation type="journal article" date="2020" name="ISME J.">
        <title>Comparative genomics reveals insights into cyanobacterial evolution and habitat adaptation.</title>
        <authorList>
            <person name="Chen M.Y."/>
            <person name="Teng W.K."/>
            <person name="Zhao L."/>
            <person name="Hu C.X."/>
            <person name="Zhou Y.K."/>
            <person name="Han B.P."/>
            <person name="Song L.R."/>
            <person name="Shu W.S."/>
        </authorList>
    </citation>
    <scope>NUCLEOTIDE SEQUENCE [LARGE SCALE GENOMIC DNA]</scope>
    <source>
        <strain evidence="12 13">FACHB-159</strain>
    </source>
</reference>
<feature type="domain" description="PAS" evidence="10">
    <location>
        <begin position="268"/>
        <end position="344"/>
    </location>
</feature>
<feature type="domain" description="PAC" evidence="11">
    <location>
        <begin position="214"/>
        <end position="267"/>
    </location>
</feature>
<evidence type="ECO:0000256" key="1">
    <source>
        <dbReference type="ARBA" id="ARBA00000085"/>
    </source>
</evidence>
<dbReference type="SMART" id="SM00065">
    <property type="entry name" value="GAF"/>
    <property type="match status" value="1"/>
</dbReference>
<dbReference type="Pfam" id="PF01590">
    <property type="entry name" value="GAF"/>
    <property type="match status" value="1"/>
</dbReference>
<organism evidence="12 13">
    <name type="scientific">Nostoc paludosum FACHB-159</name>
    <dbReference type="NCBI Taxonomy" id="2692908"/>
    <lineage>
        <taxon>Bacteria</taxon>
        <taxon>Bacillati</taxon>
        <taxon>Cyanobacteriota</taxon>
        <taxon>Cyanophyceae</taxon>
        <taxon>Nostocales</taxon>
        <taxon>Nostocaceae</taxon>
        <taxon>Nostoc</taxon>
    </lineage>
</organism>
<evidence type="ECO:0000256" key="5">
    <source>
        <dbReference type="ARBA" id="ARBA00022679"/>
    </source>
</evidence>
<dbReference type="InterPro" id="IPR001610">
    <property type="entry name" value="PAC"/>
</dbReference>
<dbReference type="Proteomes" id="UP000637383">
    <property type="component" value="Unassembled WGS sequence"/>
</dbReference>
<dbReference type="RefSeq" id="WP_190959426.1">
    <property type="nucleotide sequence ID" value="NZ_JACJTU010000062.1"/>
</dbReference>
<sequence length="824" mass="93981">MQLQQIIKNFSQERDFVAAILDTIAALVIVLDKQGRIVCFNSACEEITQYSFAEVENKLFWDIFSLPKEIELAKLEFNQINPEELTKTSERYLLTKDRKQRLIAWTINALVDESGKLSYVIATGQDITESRKAEIALQHSEERFRMMVEGSEQVFFYIHDNNHIFEYISPSVQTVLGYTPEELVGKECEYFLIDDAAKAEAIGLTDKALLTGERNKPFIVISRHKDGYSLFTEVVETPLIIDGNVVGMQGFIRDITKRKIAEIELCQQRDFNTTIVQTSPAFFVAINPDGTVRMMNQAMLNALDYTLEEVVGTNYLANFVPTEQQEMLAQVFQSANVQELLPNQENYVLTKSGNKLLIDWHGRAVFKENGELNFFFGFGIDITERRQGEIQLRAAAQRERLISEIALRVLQSLNLEEIINTTVTEVRQFLQADRVFISNLNDILQSKIFAESVAINCQPISELFLKNNDYIQEIKSLFSQGDLQKIDDISQIQLSPKRAYYFAKYQVKACLAVPIMVGEKFFGTLVVHQCSRVRHWQQVEIDLLQQLATQVAIAIQKAQLFQQIQSLNLGLERKVQERTAQLQQRMVEIQDLYQRQDEFLHAVSHDLRTPITGTLMLLKHWQQSPVENISLPRNILDRMIESGERQLHLINSLLETHISESQGISLHCEPVKISELVKSITEDLESFFVKNRATIHNLFLDDLPLVNADSLQLRRVFENLISNALNHNLPGLQITLQTSKEGEMIRCLVQDNGVGMNEEQCSEIFERYSRGDRLRGGVAHRSRSTGIGLGLYLCRQIITAHGGQIGVHSSPGKGATFWFTLPIV</sequence>
<dbReference type="PRINTS" id="PR00344">
    <property type="entry name" value="BCTRLSENSOR"/>
</dbReference>
<keyword evidence="7" id="KW-0902">Two-component regulatory system</keyword>
<keyword evidence="6" id="KW-0418">Kinase</keyword>
<dbReference type="InterPro" id="IPR003594">
    <property type="entry name" value="HATPase_dom"/>
</dbReference>
<dbReference type="PANTHER" id="PTHR43047:SF72">
    <property type="entry name" value="OSMOSENSING HISTIDINE PROTEIN KINASE SLN1"/>
    <property type="match status" value="1"/>
</dbReference>
<comment type="similarity">
    <text evidence="2">In the N-terminal section; belongs to the phytochrome family.</text>
</comment>
<dbReference type="SMART" id="SM00086">
    <property type="entry name" value="PAC"/>
    <property type="match status" value="3"/>
</dbReference>
<dbReference type="Gene3D" id="3.30.450.20">
    <property type="entry name" value="PAS domain"/>
    <property type="match status" value="3"/>
</dbReference>
<dbReference type="PROSITE" id="PS50046">
    <property type="entry name" value="PHYTOCHROME_2"/>
    <property type="match status" value="1"/>
</dbReference>
<dbReference type="Pfam" id="PF02518">
    <property type="entry name" value="HATPase_c"/>
    <property type="match status" value="1"/>
</dbReference>
<keyword evidence="13" id="KW-1185">Reference proteome</keyword>
<dbReference type="CDD" id="cd00075">
    <property type="entry name" value="HATPase"/>
    <property type="match status" value="1"/>
</dbReference>
<dbReference type="CDD" id="cd00082">
    <property type="entry name" value="HisKA"/>
    <property type="match status" value="1"/>
</dbReference>
<dbReference type="InterPro" id="IPR005467">
    <property type="entry name" value="His_kinase_dom"/>
</dbReference>
<dbReference type="SUPFAM" id="SSF55785">
    <property type="entry name" value="PYP-like sensor domain (PAS domain)"/>
    <property type="match status" value="3"/>
</dbReference>
<dbReference type="InterPro" id="IPR036890">
    <property type="entry name" value="HATPase_C_sf"/>
</dbReference>
<dbReference type="InterPro" id="IPR035965">
    <property type="entry name" value="PAS-like_dom_sf"/>
</dbReference>
<dbReference type="EC" id="2.7.13.3" evidence="3"/>
<evidence type="ECO:0000259" key="10">
    <source>
        <dbReference type="PROSITE" id="PS50112"/>
    </source>
</evidence>
<dbReference type="SUPFAM" id="SSF55874">
    <property type="entry name" value="ATPase domain of HSP90 chaperone/DNA topoisomerase II/histidine kinase"/>
    <property type="match status" value="1"/>
</dbReference>
<feature type="domain" description="PAS" evidence="10">
    <location>
        <begin position="140"/>
        <end position="212"/>
    </location>
</feature>
<dbReference type="SUPFAM" id="SSF55781">
    <property type="entry name" value="GAF domain-like"/>
    <property type="match status" value="1"/>
</dbReference>
<dbReference type="NCBIfam" id="TIGR00229">
    <property type="entry name" value="sensory_box"/>
    <property type="match status" value="3"/>
</dbReference>
<evidence type="ECO:0000256" key="2">
    <source>
        <dbReference type="ARBA" id="ARBA00006402"/>
    </source>
</evidence>
<dbReference type="PROSITE" id="PS50109">
    <property type="entry name" value="HIS_KIN"/>
    <property type="match status" value="1"/>
</dbReference>
<feature type="domain" description="PAC" evidence="11">
    <location>
        <begin position="87"/>
        <end position="139"/>
    </location>
</feature>
<dbReference type="InterPro" id="IPR003661">
    <property type="entry name" value="HisK_dim/P_dom"/>
</dbReference>
<evidence type="ECO:0000256" key="3">
    <source>
        <dbReference type="ARBA" id="ARBA00012438"/>
    </source>
</evidence>
<dbReference type="CDD" id="cd00130">
    <property type="entry name" value="PAS"/>
    <property type="match status" value="3"/>
</dbReference>
<dbReference type="Gene3D" id="3.30.450.40">
    <property type="match status" value="1"/>
</dbReference>
<comment type="caution">
    <text evidence="12">The sequence shown here is derived from an EMBL/GenBank/DDBJ whole genome shotgun (WGS) entry which is preliminary data.</text>
</comment>
<dbReference type="PROSITE" id="PS50112">
    <property type="entry name" value="PAS"/>
    <property type="match status" value="3"/>
</dbReference>
<evidence type="ECO:0000259" key="8">
    <source>
        <dbReference type="PROSITE" id="PS50046"/>
    </source>
</evidence>
<evidence type="ECO:0000256" key="6">
    <source>
        <dbReference type="ARBA" id="ARBA00022777"/>
    </source>
</evidence>
<evidence type="ECO:0000256" key="7">
    <source>
        <dbReference type="ARBA" id="ARBA00023012"/>
    </source>
</evidence>
<protein>
    <recommendedName>
        <fullName evidence="3">histidine kinase</fullName>
        <ecNumber evidence="3">2.7.13.3</ecNumber>
    </recommendedName>
</protein>
<dbReference type="SUPFAM" id="SSF47384">
    <property type="entry name" value="Homodimeric domain of signal transducing histidine kinase"/>
    <property type="match status" value="1"/>
</dbReference>
<dbReference type="InterPro" id="IPR016132">
    <property type="entry name" value="Phyto_chromo_attachment"/>
</dbReference>
<gene>
    <name evidence="12" type="ORF">H6H03_34420</name>
</gene>
<dbReference type="SMART" id="SM00387">
    <property type="entry name" value="HATPase_c"/>
    <property type="match status" value="1"/>
</dbReference>
<keyword evidence="5" id="KW-0808">Transferase</keyword>
<feature type="domain" description="Histidine kinase" evidence="9">
    <location>
        <begin position="602"/>
        <end position="824"/>
    </location>
</feature>